<protein>
    <submittedName>
        <fullName evidence="7">Aminotransferase class I/II-fold pyridoxal phosphate-dependent enzyme</fullName>
    </submittedName>
</protein>
<proteinExistence type="inferred from homology"/>
<comment type="similarity">
    <text evidence="5">Belongs to the FMN-dependent alpha-hydroxy acid dehydrogenase family.</text>
</comment>
<dbReference type="InterPro" id="IPR037396">
    <property type="entry name" value="FMN_HAD"/>
</dbReference>
<dbReference type="RefSeq" id="WP_358478666.1">
    <property type="nucleotide sequence ID" value="NZ_JBEZAE010000057.1"/>
</dbReference>
<dbReference type="SUPFAM" id="SSF53383">
    <property type="entry name" value="PLP-dependent transferases"/>
    <property type="match status" value="1"/>
</dbReference>
<feature type="domain" description="FMN hydroxy acid dehydrogenase" evidence="6">
    <location>
        <begin position="9"/>
        <end position="362"/>
    </location>
</feature>
<comment type="caution">
    <text evidence="7">The sequence shown here is derived from an EMBL/GenBank/DDBJ whole genome shotgun (WGS) entry which is preliminary data.</text>
</comment>
<dbReference type="InterPro" id="IPR004839">
    <property type="entry name" value="Aminotransferase_I/II_large"/>
</dbReference>
<dbReference type="InterPro" id="IPR008259">
    <property type="entry name" value="FMN_hydac_DH_AS"/>
</dbReference>
<evidence type="ECO:0000259" key="6">
    <source>
        <dbReference type="PROSITE" id="PS51349"/>
    </source>
</evidence>
<accession>A0ABV3CMN2</accession>
<dbReference type="Gene3D" id="3.90.1150.10">
    <property type="entry name" value="Aspartate Aminotransferase, domain 1"/>
    <property type="match status" value="1"/>
</dbReference>
<keyword evidence="2" id="KW-0285">Flavoprotein</keyword>
<dbReference type="InterPro" id="IPR015422">
    <property type="entry name" value="PyrdxlP-dep_Trfase_small"/>
</dbReference>
<evidence type="ECO:0000256" key="3">
    <source>
        <dbReference type="ARBA" id="ARBA00022643"/>
    </source>
</evidence>
<keyword evidence="3" id="KW-0288">FMN</keyword>
<comment type="cofactor">
    <cofactor evidence="1">
        <name>FMN</name>
        <dbReference type="ChEBI" id="CHEBI:58210"/>
    </cofactor>
</comment>
<dbReference type="InterPro" id="IPR015421">
    <property type="entry name" value="PyrdxlP-dep_Trfase_major"/>
</dbReference>
<gene>
    <name evidence="7" type="ORF">AB0A88_38920</name>
</gene>
<evidence type="ECO:0000256" key="4">
    <source>
        <dbReference type="ARBA" id="ARBA00023002"/>
    </source>
</evidence>
<evidence type="ECO:0000256" key="2">
    <source>
        <dbReference type="ARBA" id="ARBA00022630"/>
    </source>
</evidence>
<dbReference type="CDD" id="cd02809">
    <property type="entry name" value="alpha_hydroxyacid_oxid_FMN"/>
    <property type="match status" value="1"/>
</dbReference>
<dbReference type="InterPro" id="IPR015424">
    <property type="entry name" value="PyrdxlP-dep_Trfase"/>
</dbReference>
<dbReference type="Gene3D" id="3.20.20.70">
    <property type="entry name" value="Aldolase class I"/>
    <property type="match status" value="1"/>
</dbReference>
<dbReference type="InterPro" id="IPR000262">
    <property type="entry name" value="FMN-dep_DH"/>
</dbReference>
<dbReference type="InterPro" id="IPR012133">
    <property type="entry name" value="Alpha-hydoxy_acid_DH_FMN"/>
</dbReference>
<dbReference type="PANTHER" id="PTHR10578:SF107">
    <property type="entry name" value="2-HYDROXYACID OXIDASE 1"/>
    <property type="match status" value="1"/>
</dbReference>
<dbReference type="Proteomes" id="UP001551329">
    <property type="component" value="Unassembled WGS sequence"/>
</dbReference>
<dbReference type="Pfam" id="PF01070">
    <property type="entry name" value="FMN_dh"/>
    <property type="match status" value="1"/>
</dbReference>
<dbReference type="PROSITE" id="PS51349">
    <property type="entry name" value="FMN_HYDROXY_ACID_DH_2"/>
    <property type="match status" value="1"/>
</dbReference>
<evidence type="ECO:0000313" key="7">
    <source>
        <dbReference type="EMBL" id="MEU7076046.1"/>
    </source>
</evidence>
<evidence type="ECO:0000313" key="8">
    <source>
        <dbReference type="Proteomes" id="UP001551329"/>
    </source>
</evidence>
<dbReference type="InterPro" id="IPR013785">
    <property type="entry name" value="Aldolase_TIM"/>
</dbReference>
<keyword evidence="4" id="KW-0560">Oxidoreductase</keyword>
<dbReference type="PANTHER" id="PTHR10578">
    <property type="entry name" value="S -2-HYDROXY-ACID OXIDASE-RELATED"/>
    <property type="match status" value="1"/>
</dbReference>
<dbReference type="GO" id="GO:0008483">
    <property type="term" value="F:transaminase activity"/>
    <property type="evidence" value="ECO:0007669"/>
    <property type="project" value="UniProtKB-KW"/>
</dbReference>
<dbReference type="Pfam" id="PF00155">
    <property type="entry name" value="Aminotran_1_2"/>
    <property type="match status" value="1"/>
</dbReference>
<dbReference type="SUPFAM" id="SSF51395">
    <property type="entry name" value="FMN-linked oxidoreductases"/>
    <property type="match status" value="1"/>
</dbReference>
<name>A0ABV3CMN2_9ACTN</name>
<dbReference type="Gene3D" id="3.40.640.10">
    <property type="entry name" value="Type I PLP-dependent aspartate aminotransferase-like (Major domain)"/>
    <property type="match status" value="1"/>
</dbReference>
<organism evidence="7 8">
    <name type="scientific">Streptomyces narbonensis</name>
    <dbReference type="NCBI Taxonomy" id="67333"/>
    <lineage>
        <taxon>Bacteria</taxon>
        <taxon>Bacillati</taxon>
        <taxon>Actinomycetota</taxon>
        <taxon>Actinomycetes</taxon>
        <taxon>Kitasatosporales</taxon>
        <taxon>Streptomycetaceae</taxon>
        <taxon>Streptomyces</taxon>
    </lineage>
</organism>
<keyword evidence="7" id="KW-0808">Transferase</keyword>
<evidence type="ECO:0000256" key="5">
    <source>
        <dbReference type="ARBA" id="ARBA00024042"/>
    </source>
</evidence>
<keyword evidence="8" id="KW-1185">Reference proteome</keyword>
<dbReference type="CDD" id="cd00609">
    <property type="entry name" value="AAT_like"/>
    <property type="match status" value="1"/>
</dbReference>
<sequence length="836" mass="87873">MSPADRPPTAAHRPLTLADYATAARPRFTPAVRDFLEGGAGDERTLAANTAAFDAVHLHPRVLAGHQAPDTTTRILGRDWAAPLGIAPMAYHALAHPEGEVATARGAGAAGVPLTVSTFAGRTFEDIAAATTSPLWLQVYCFRDRGVTRALIERAERAGFEALVLTVDAPRLGRRLRDLRNGFELPGGIAPANLTGDGFDSPSAHALAEFDPALDWSVLAWLRTVSSLPILLKGVLTAQDARRATAEGAQGIVVSNHGGRQLDGAPATLTALPAVAEAVDRACPVLLDGGVRRGTDVLTALALGADAVLLGRPALHGLAVAGADGVADVLGIVRDELTDAMALTGTGTVTDAGPALVTPALVTAGPAPVRPAVATPAVAAPAVAAPAVAAPAVAAPAGTAPAGTGLRTRDLHASVSDPVLDTMNFLNEITTRYPDAVSFAPGRPYEGFFDTEQIFTYLRHYVDHLHQQGSTPEQIRTTLFQYGPTSGHIRELIADSLRKDEGIDVPPEAVVVTVGAQEAMLLAVRALITGPDDVLLAPSPCYVGITGAARLLDITPVAVEEDEDGVRVDRLAAAIDAERARGRRPRAFYVIPDHSNPSGATLSLKARQELLDLAEREDILLLEDSPYRLVSPGERLPTLKALDRNHRVVHIGSLSKTLFPGARVGFAVADQPVTDETGRTTVLADALSKIKSMVTVNTSPISQALVAGMLLTADGRAGELNTATAAYYGDAMRVTLDALEDAFPPQERTALGVRWNEPSGGFFLSLTVPFRADDAALTQAAEEFGVIWTPMAYFHPQGGGEHALRLSVSYLTHEQIKDGIGRLARFTRARAATNGR</sequence>
<keyword evidence="7" id="KW-0032">Aminotransferase</keyword>
<evidence type="ECO:0000256" key="1">
    <source>
        <dbReference type="ARBA" id="ARBA00001917"/>
    </source>
</evidence>
<reference evidence="7 8" key="1">
    <citation type="submission" date="2024-06" db="EMBL/GenBank/DDBJ databases">
        <title>The Natural Products Discovery Center: Release of the First 8490 Sequenced Strains for Exploring Actinobacteria Biosynthetic Diversity.</title>
        <authorList>
            <person name="Kalkreuter E."/>
            <person name="Kautsar S.A."/>
            <person name="Yang D."/>
            <person name="Bader C.D."/>
            <person name="Teijaro C.N."/>
            <person name="Fluegel L."/>
            <person name="Davis C.M."/>
            <person name="Simpson J.R."/>
            <person name="Lauterbach L."/>
            <person name="Steele A.D."/>
            <person name="Gui C."/>
            <person name="Meng S."/>
            <person name="Li G."/>
            <person name="Viehrig K."/>
            <person name="Ye F."/>
            <person name="Su P."/>
            <person name="Kiefer A.F."/>
            <person name="Nichols A."/>
            <person name="Cepeda A.J."/>
            <person name="Yan W."/>
            <person name="Fan B."/>
            <person name="Jiang Y."/>
            <person name="Adhikari A."/>
            <person name="Zheng C.-J."/>
            <person name="Schuster L."/>
            <person name="Cowan T.M."/>
            <person name="Smanski M.J."/>
            <person name="Chevrette M.G."/>
            <person name="De Carvalho L.P.S."/>
            <person name="Shen B."/>
        </authorList>
    </citation>
    <scope>NUCLEOTIDE SEQUENCE [LARGE SCALE GENOMIC DNA]</scope>
    <source>
        <strain evidence="7 8">NPDC045974</strain>
    </source>
</reference>
<dbReference type="PROSITE" id="PS00557">
    <property type="entry name" value="FMN_HYDROXY_ACID_DH_1"/>
    <property type="match status" value="1"/>
</dbReference>
<dbReference type="EMBL" id="JBEZAE010000057">
    <property type="protein sequence ID" value="MEU7076046.1"/>
    <property type="molecule type" value="Genomic_DNA"/>
</dbReference>